<feature type="compositionally biased region" description="Low complexity" evidence="2">
    <location>
        <begin position="793"/>
        <end position="802"/>
    </location>
</feature>
<feature type="coiled-coil region" evidence="1">
    <location>
        <begin position="388"/>
        <end position="448"/>
    </location>
</feature>
<keyword evidence="5" id="KW-1185">Reference proteome</keyword>
<feature type="compositionally biased region" description="Low complexity" evidence="2">
    <location>
        <begin position="737"/>
        <end position="746"/>
    </location>
</feature>
<feature type="compositionally biased region" description="Pro residues" evidence="2">
    <location>
        <begin position="782"/>
        <end position="792"/>
    </location>
</feature>
<evidence type="ECO:0000256" key="2">
    <source>
        <dbReference type="SAM" id="MobiDB-lite"/>
    </source>
</evidence>
<feature type="region of interest" description="Disordered" evidence="2">
    <location>
        <begin position="448"/>
        <end position="473"/>
    </location>
</feature>
<feature type="compositionally biased region" description="Low complexity" evidence="2">
    <location>
        <begin position="754"/>
        <end position="781"/>
    </location>
</feature>
<organism evidence="4 5">
    <name type="scientific">Saccharata proteae CBS 121410</name>
    <dbReference type="NCBI Taxonomy" id="1314787"/>
    <lineage>
        <taxon>Eukaryota</taxon>
        <taxon>Fungi</taxon>
        <taxon>Dikarya</taxon>
        <taxon>Ascomycota</taxon>
        <taxon>Pezizomycotina</taxon>
        <taxon>Dothideomycetes</taxon>
        <taxon>Dothideomycetes incertae sedis</taxon>
        <taxon>Botryosphaeriales</taxon>
        <taxon>Saccharataceae</taxon>
        <taxon>Saccharata</taxon>
    </lineage>
</organism>
<sequence length="1107" mass="120560">MPVITDRLVWKAAIGTPILFAALSCYNAWVATNAAYNANYEHAGDAIDAVKHHTYWLFLTLLSIILYCIASLYRLINSTTEPGEANQAILDTIEDLRNRMIAGFGNINTTTENSRNDMTDEFASVNRRHGTLRNDLREAFDGIHTKIDRTHQAEVETMVNTLREQVGQAVQRDGVPNLPGNGNQQIVNYAPHLTTINQTLTGIGRNIHDLASKKNETSAQGSGSGSVPKAVDHENRADMVAAAVVAKLRESNVPPPVDNRAAERQIQTVANRIAELQTQTANISQAMKEMGTELNNAMKEAVKDVSKTKTAVNHDERADMTAAAVVAKLRESELVRAQRAEENVAPTVDNIAQEIRTIRAEVIEAIRRVETGRPITEGDRPAELARQIENIGQEIEGLRKELGQAITRAESNVPLPVQNQLTELPAQIAQVLQALGDIRRELEQARTAMNTQATQPGSSDDKTGDSNAAEADAKEVTRLQDLVKFRDVTIERLEAQIKKSEDLIADAKMSAAAYKGDLQQMQVTANQLSKQAEKYREAAERPGCNSPEFRQLRETNMQLHIQIGELREDIQGYEGILEWAQKAKRDLEWINKYLLANSQMMDQQEWLKRVKVVIDAFASRNEGKDMSTVVEGTGTRDSQGNTVQGPQPATNTGIGSTSTLPTSSSLIPTPKITLKQPFDWSEESHELDSEEDEDFQKFLQDSMFALPPLDRPESSSQGAARPANRVGASPFAQPSVPGLALPLGGPTPFNTPGQAAAATPLTSSPVPPLSQLAPQTGKQTAPPAPTKKPTPTPATSQAQNPTVRTNRGGGLVSRWSSASPEPMEPKEKGAKASEPKGKGKMVDEDGTKDKRKDGEQAGNDKDKNTGTVDVNKPVAGSSTTSSAAPLAKPVSPAKPAADPTTSKDDENSGLTTAKPSEKASLADKLTIPFKPTDSQSTSSTPPVNLTESDLGDIELSVSDLSDSVTDGGFTLDDEYKGQPLDIPEDQKEDYVDGVDGPPILRGDAAKRFLDEVVRKQAETGDWTKTPAERARPNRDQIIKDMVNNYKRKPAVKYMPLRREIIERRVKEAEERLRRVRMESEKGKGKEGSEGDKGKGSDEGEGEGEGKE</sequence>
<feature type="compositionally biased region" description="Polar residues" evidence="2">
    <location>
        <begin position="448"/>
        <end position="458"/>
    </location>
</feature>
<keyword evidence="3" id="KW-1133">Transmembrane helix</keyword>
<evidence type="ECO:0000313" key="4">
    <source>
        <dbReference type="EMBL" id="KAF2085113.1"/>
    </source>
</evidence>
<feature type="region of interest" description="Disordered" evidence="2">
    <location>
        <begin position="706"/>
        <end position="997"/>
    </location>
</feature>
<feature type="transmembrane region" description="Helical" evidence="3">
    <location>
        <begin position="55"/>
        <end position="76"/>
    </location>
</feature>
<dbReference type="Proteomes" id="UP000799776">
    <property type="component" value="Unassembled WGS sequence"/>
</dbReference>
<dbReference type="PROSITE" id="PS51257">
    <property type="entry name" value="PROKAR_LIPOPROTEIN"/>
    <property type="match status" value="1"/>
</dbReference>
<feature type="region of interest" description="Disordered" evidence="2">
    <location>
        <begin position="624"/>
        <end position="693"/>
    </location>
</feature>
<feature type="compositionally biased region" description="Low complexity" evidence="2">
    <location>
        <begin position="931"/>
        <end position="942"/>
    </location>
</feature>
<reference evidence="4" key="1">
    <citation type="journal article" date="2020" name="Stud. Mycol.">
        <title>101 Dothideomycetes genomes: a test case for predicting lifestyles and emergence of pathogens.</title>
        <authorList>
            <person name="Haridas S."/>
            <person name="Albert R."/>
            <person name="Binder M."/>
            <person name="Bloem J."/>
            <person name="Labutti K."/>
            <person name="Salamov A."/>
            <person name="Andreopoulos B."/>
            <person name="Baker S."/>
            <person name="Barry K."/>
            <person name="Bills G."/>
            <person name="Bluhm B."/>
            <person name="Cannon C."/>
            <person name="Castanera R."/>
            <person name="Culley D."/>
            <person name="Daum C."/>
            <person name="Ezra D."/>
            <person name="Gonzalez J."/>
            <person name="Henrissat B."/>
            <person name="Kuo A."/>
            <person name="Liang C."/>
            <person name="Lipzen A."/>
            <person name="Lutzoni F."/>
            <person name="Magnuson J."/>
            <person name="Mondo S."/>
            <person name="Nolan M."/>
            <person name="Ohm R."/>
            <person name="Pangilinan J."/>
            <person name="Park H.-J."/>
            <person name="Ramirez L."/>
            <person name="Alfaro M."/>
            <person name="Sun H."/>
            <person name="Tritt A."/>
            <person name="Yoshinaga Y."/>
            <person name="Zwiers L.-H."/>
            <person name="Turgeon B."/>
            <person name="Goodwin S."/>
            <person name="Spatafora J."/>
            <person name="Crous P."/>
            <person name="Grigoriev I."/>
        </authorList>
    </citation>
    <scope>NUCLEOTIDE SEQUENCE</scope>
    <source>
        <strain evidence="4">CBS 121410</strain>
    </source>
</reference>
<comment type="caution">
    <text evidence="4">The sequence shown here is derived from an EMBL/GenBank/DDBJ whole genome shotgun (WGS) entry which is preliminary data.</text>
</comment>
<keyword evidence="3" id="KW-0812">Transmembrane</keyword>
<evidence type="ECO:0000256" key="1">
    <source>
        <dbReference type="SAM" id="Coils"/>
    </source>
</evidence>
<feature type="compositionally biased region" description="Polar residues" evidence="2">
    <location>
        <begin position="635"/>
        <end position="651"/>
    </location>
</feature>
<keyword evidence="1" id="KW-0175">Coiled coil</keyword>
<gene>
    <name evidence="4" type="ORF">K490DRAFT_68000</name>
</gene>
<evidence type="ECO:0000256" key="3">
    <source>
        <dbReference type="SAM" id="Phobius"/>
    </source>
</evidence>
<feature type="compositionally biased region" description="Basic and acidic residues" evidence="2">
    <location>
        <begin position="823"/>
        <end position="864"/>
    </location>
</feature>
<feature type="compositionally biased region" description="Low complexity" evidence="2">
    <location>
        <begin position="652"/>
        <end position="669"/>
    </location>
</feature>
<dbReference type="EMBL" id="ML978733">
    <property type="protein sequence ID" value="KAF2085113.1"/>
    <property type="molecule type" value="Genomic_DNA"/>
</dbReference>
<accession>A0A9P4HR19</accession>
<feature type="compositionally biased region" description="Low complexity" evidence="2">
    <location>
        <begin position="955"/>
        <end position="964"/>
    </location>
</feature>
<protein>
    <submittedName>
        <fullName evidence="4">Uncharacterized protein</fullName>
    </submittedName>
</protein>
<feature type="coiled-coil region" evidence="1">
    <location>
        <begin position="490"/>
        <end position="538"/>
    </location>
</feature>
<proteinExistence type="predicted"/>
<feature type="region of interest" description="Disordered" evidence="2">
    <location>
        <begin position="1071"/>
        <end position="1107"/>
    </location>
</feature>
<name>A0A9P4HR19_9PEZI</name>
<dbReference type="AlphaFoldDB" id="A0A9P4HR19"/>
<evidence type="ECO:0000313" key="5">
    <source>
        <dbReference type="Proteomes" id="UP000799776"/>
    </source>
</evidence>
<keyword evidence="3" id="KW-0472">Membrane</keyword>